<evidence type="ECO:0000256" key="2">
    <source>
        <dbReference type="ARBA" id="ARBA00009784"/>
    </source>
</evidence>
<comment type="similarity">
    <text evidence="2 7">Belongs to the UPF0056 (MarC) family.</text>
</comment>
<feature type="transmembrane region" description="Helical" evidence="7">
    <location>
        <begin position="64"/>
        <end position="85"/>
    </location>
</feature>
<dbReference type="Proteomes" id="UP001368270">
    <property type="component" value="Unassembled WGS sequence"/>
</dbReference>
<sequence length="104" mass="11224">MPLAMPILAGPGAISSIIVFAESHDEIGIAHKLLVLGVAASIAIYIYVTFRLAAMSDRLFNDNVVLIVNRVMGLIIAAIAFEFLLDGFAEHFPGIETIHDHEGH</sequence>
<keyword evidence="5 7" id="KW-1133">Transmembrane helix</keyword>
<gene>
    <name evidence="8" type="ORF">WG622_17160</name>
</gene>
<comment type="caution">
    <text evidence="7">Lacks conserved residue(s) required for the propagation of feature annotation.</text>
</comment>
<dbReference type="EMBL" id="JBBGAZ010000014">
    <property type="protein sequence ID" value="MEJ5219987.1"/>
    <property type="molecule type" value="Genomic_DNA"/>
</dbReference>
<name>A0ABU8QKR0_9RHOB</name>
<evidence type="ECO:0000313" key="9">
    <source>
        <dbReference type="Proteomes" id="UP001368270"/>
    </source>
</evidence>
<keyword evidence="3" id="KW-1003">Cell membrane</keyword>
<protein>
    <recommendedName>
        <fullName evidence="7">UPF0056 membrane protein</fullName>
    </recommendedName>
</protein>
<dbReference type="RefSeq" id="WP_339404641.1">
    <property type="nucleotide sequence ID" value="NZ_JBBGAZ010000014.1"/>
</dbReference>
<comment type="subcellular location">
    <subcellularLocation>
        <location evidence="1 7">Cell membrane</location>
        <topology evidence="1 7">Multi-pass membrane protein</topology>
    </subcellularLocation>
</comment>
<keyword evidence="4 7" id="KW-0812">Transmembrane</keyword>
<feature type="transmembrane region" description="Helical" evidence="7">
    <location>
        <begin position="33"/>
        <end position="52"/>
    </location>
</feature>
<evidence type="ECO:0000256" key="3">
    <source>
        <dbReference type="ARBA" id="ARBA00022475"/>
    </source>
</evidence>
<evidence type="ECO:0000256" key="5">
    <source>
        <dbReference type="ARBA" id="ARBA00022989"/>
    </source>
</evidence>
<proteinExistence type="inferred from homology"/>
<evidence type="ECO:0000256" key="1">
    <source>
        <dbReference type="ARBA" id="ARBA00004651"/>
    </source>
</evidence>
<keyword evidence="6 7" id="KW-0472">Membrane</keyword>
<evidence type="ECO:0000313" key="8">
    <source>
        <dbReference type="EMBL" id="MEJ5219987.1"/>
    </source>
</evidence>
<dbReference type="PANTHER" id="PTHR33508">
    <property type="entry name" value="UPF0056 MEMBRANE PROTEIN YHCE"/>
    <property type="match status" value="1"/>
</dbReference>
<evidence type="ECO:0000256" key="7">
    <source>
        <dbReference type="RuleBase" id="RU362048"/>
    </source>
</evidence>
<evidence type="ECO:0000256" key="4">
    <source>
        <dbReference type="ARBA" id="ARBA00022692"/>
    </source>
</evidence>
<dbReference type="InterPro" id="IPR002771">
    <property type="entry name" value="Multi_antbiot-R_MarC"/>
</dbReference>
<dbReference type="PANTHER" id="PTHR33508:SF1">
    <property type="entry name" value="UPF0056 MEMBRANE PROTEIN YHCE"/>
    <property type="match status" value="1"/>
</dbReference>
<evidence type="ECO:0000256" key="6">
    <source>
        <dbReference type="ARBA" id="ARBA00023136"/>
    </source>
</evidence>
<accession>A0ABU8QKR0</accession>
<reference evidence="8 9" key="1">
    <citation type="submission" date="2024-03" db="EMBL/GenBank/DDBJ databases">
        <title>Cognatishimia coralii sp. nov., a marine bacterium isolated from coral surrounding seawater.</title>
        <authorList>
            <person name="Liu X."/>
            <person name="Liu S."/>
            <person name="Sun H."/>
            <person name="Zhang Y."/>
        </authorList>
    </citation>
    <scope>NUCLEOTIDE SEQUENCE [LARGE SCALE GENOMIC DNA]</scope>
    <source>
        <strain evidence="8 9">D5M38</strain>
    </source>
</reference>
<organism evidence="8 9">
    <name type="scientific">Cognatishimia coralii</name>
    <dbReference type="NCBI Taxonomy" id="3083254"/>
    <lineage>
        <taxon>Bacteria</taxon>
        <taxon>Pseudomonadati</taxon>
        <taxon>Pseudomonadota</taxon>
        <taxon>Alphaproteobacteria</taxon>
        <taxon>Rhodobacterales</taxon>
        <taxon>Paracoccaceae</taxon>
        <taxon>Cognatishimia</taxon>
    </lineage>
</organism>
<dbReference type="Pfam" id="PF01914">
    <property type="entry name" value="MarC"/>
    <property type="match status" value="1"/>
</dbReference>
<keyword evidence="9" id="KW-1185">Reference proteome</keyword>
<comment type="caution">
    <text evidence="8">The sequence shown here is derived from an EMBL/GenBank/DDBJ whole genome shotgun (WGS) entry which is preliminary data.</text>
</comment>